<proteinExistence type="predicted"/>
<sequence>MKVYRGEFMTGSRYSHKLFNNRIAVSQENNGASGRMIRLRLTLRAVADATLSSLELAILSQAL</sequence>
<evidence type="ECO:0000313" key="2">
    <source>
        <dbReference type="Proteomes" id="UP000010297"/>
    </source>
</evidence>
<dbReference type="Proteomes" id="UP000010297">
    <property type="component" value="Unassembled WGS sequence"/>
</dbReference>
<protein>
    <submittedName>
        <fullName evidence="1">Uncharacterized protein</fullName>
    </submittedName>
</protein>
<reference evidence="1 2" key="1">
    <citation type="submission" date="2012-02" db="EMBL/GenBank/DDBJ databases">
        <title>Whole genome shotgun sequence of Escherichia hermannii NBRC 105704.</title>
        <authorList>
            <person name="Yoshida I."/>
            <person name="Hosoyama A."/>
            <person name="Tsuchikane K."/>
            <person name="Katsumata H."/>
            <person name="Yamazaki S."/>
            <person name="Fujita N."/>
        </authorList>
    </citation>
    <scope>NUCLEOTIDE SEQUENCE [LARGE SCALE GENOMIC DNA]</scope>
    <source>
        <strain evidence="1 2">NBRC 105704</strain>
    </source>
</reference>
<organism evidence="1 2">
    <name type="scientific">Atlantibacter hermannii NBRC 105704</name>
    <dbReference type="NCBI Taxonomy" id="1115512"/>
    <lineage>
        <taxon>Bacteria</taxon>
        <taxon>Pseudomonadati</taxon>
        <taxon>Pseudomonadota</taxon>
        <taxon>Gammaproteobacteria</taxon>
        <taxon>Enterobacterales</taxon>
        <taxon>Enterobacteriaceae</taxon>
        <taxon>Atlantibacter</taxon>
    </lineage>
</organism>
<accession>H5V5Y2</accession>
<evidence type="ECO:0000313" key="1">
    <source>
        <dbReference type="EMBL" id="GAB53390.1"/>
    </source>
</evidence>
<name>H5V5Y2_ATLHE</name>
<dbReference type="AlphaFoldDB" id="H5V5Y2"/>
<gene>
    <name evidence="1" type="ORF">EH105704_15_00020</name>
</gene>
<keyword evidence="2" id="KW-1185">Reference proteome</keyword>
<comment type="caution">
    <text evidence="1">The sequence shown here is derived from an EMBL/GenBank/DDBJ whole genome shotgun (WGS) entry which is preliminary data.</text>
</comment>
<dbReference type="EMBL" id="BAFF01000015">
    <property type="protein sequence ID" value="GAB53390.1"/>
    <property type="molecule type" value="Genomic_DNA"/>
</dbReference>